<evidence type="ECO:0000256" key="4">
    <source>
        <dbReference type="ARBA" id="ARBA00010617"/>
    </source>
</evidence>
<dbReference type="FunFam" id="1.10.630.10:FF:000002">
    <property type="entry name" value="Cytochrome P450 1A1"/>
    <property type="match status" value="1"/>
</dbReference>
<keyword evidence="17" id="KW-1185">Reference proteome</keyword>
<gene>
    <name evidence="18" type="primary">LOC105292959</name>
</gene>
<evidence type="ECO:0000256" key="6">
    <source>
        <dbReference type="ARBA" id="ARBA00022723"/>
    </source>
</evidence>
<evidence type="ECO:0000256" key="12">
    <source>
        <dbReference type="ARBA" id="ARBA00023098"/>
    </source>
</evidence>
<proteinExistence type="inferred from homology"/>
<keyword evidence="6 15" id="KW-0479">Metal-binding</keyword>
<dbReference type="Proteomes" id="UP000515202">
    <property type="component" value="Unplaced"/>
</dbReference>
<dbReference type="GeneID" id="105292959"/>
<dbReference type="RefSeq" id="XP_011359700.1">
    <property type="nucleotide sequence ID" value="XM_011361398.2"/>
</dbReference>
<accession>A0A6P3Q8C1</accession>
<evidence type="ECO:0000256" key="2">
    <source>
        <dbReference type="ARBA" id="ARBA00004524"/>
    </source>
</evidence>
<evidence type="ECO:0000256" key="16">
    <source>
        <dbReference type="RuleBase" id="RU000461"/>
    </source>
</evidence>
<keyword evidence="7" id="KW-0256">Endoplasmic reticulum</keyword>
<evidence type="ECO:0000256" key="9">
    <source>
        <dbReference type="ARBA" id="ARBA00023002"/>
    </source>
</evidence>
<evidence type="ECO:0000256" key="8">
    <source>
        <dbReference type="ARBA" id="ARBA00022848"/>
    </source>
</evidence>
<dbReference type="GO" id="GO:0042446">
    <property type="term" value="P:hormone biosynthetic process"/>
    <property type="evidence" value="ECO:0007669"/>
    <property type="project" value="TreeGrafter"/>
</dbReference>
<dbReference type="InterPro" id="IPR001128">
    <property type="entry name" value="Cyt_P450"/>
</dbReference>
<protein>
    <submittedName>
        <fullName evidence="18">Cytochrome P450 1B1 isoform X1</fullName>
    </submittedName>
</protein>
<keyword evidence="9 16" id="KW-0560">Oxidoreductase</keyword>
<evidence type="ECO:0000256" key="5">
    <source>
        <dbReference type="ARBA" id="ARBA00022617"/>
    </source>
</evidence>
<keyword evidence="11 16" id="KW-0503">Monooxygenase</keyword>
<dbReference type="GO" id="GO:0016829">
    <property type="term" value="F:lyase activity"/>
    <property type="evidence" value="ECO:0007669"/>
    <property type="project" value="UniProtKB-KW"/>
</dbReference>
<comment type="subcellular location">
    <subcellularLocation>
        <location evidence="3">Endoplasmic reticulum membrane</location>
    </subcellularLocation>
    <subcellularLocation>
        <location evidence="2">Microsome membrane</location>
    </subcellularLocation>
</comment>
<dbReference type="KEGG" id="pvp:105292959"/>
<comment type="similarity">
    <text evidence="4 16">Belongs to the cytochrome P450 family.</text>
</comment>
<dbReference type="Pfam" id="PF00067">
    <property type="entry name" value="p450"/>
    <property type="match status" value="1"/>
</dbReference>
<evidence type="ECO:0000256" key="10">
    <source>
        <dbReference type="ARBA" id="ARBA00023004"/>
    </source>
</evidence>
<comment type="cofactor">
    <cofactor evidence="1 15">
        <name>heme</name>
        <dbReference type="ChEBI" id="CHEBI:30413"/>
    </cofactor>
</comment>
<name>A0A6P3Q8C1_PTEVA</name>
<dbReference type="Gene3D" id="1.10.630.10">
    <property type="entry name" value="Cytochrome P450"/>
    <property type="match status" value="1"/>
</dbReference>
<evidence type="ECO:0000256" key="7">
    <source>
        <dbReference type="ARBA" id="ARBA00022824"/>
    </source>
</evidence>
<dbReference type="PRINTS" id="PR00463">
    <property type="entry name" value="EP450I"/>
</dbReference>
<keyword evidence="8" id="KW-0492">Microsome</keyword>
<dbReference type="GO" id="GO:0004508">
    <property type="term" value="F:steroid 17-alpha-monooxygenase activity"/>
    <property type="evidence" value="ECO:0007669"/>
    <property type="project" value="TreeGrafter"/>
</dbReference>
<evidence type="ECO:0000256" key="15">
    <source>
        <dbReference type="PIRSR" id="PIRSR602401-1"/>
    </source>
</evidence>
<dbReference type="GO" id="GO:0020037">
    <property type="term" value="F:heme binding"/>
    <property type="evidence" value="ECO:0007669"/>
    <property type="project" value="InterPro"/>
</dbReference>
<dbReference type="GO" id="GO:0042448">
    <property type="term" value="P:progesterone metabolic process"/>
    <property type="evidence" value="ECO:0007669"/>
    <property type="project" value="TreeGrafter"/>
</dbReference>
<dbReference type="OrthoDB" id="1055148at2759"/>
<evidence type="ECO:0000256" key="14">
    <source>
        <dbReference type="ARBA" id="ARBA00023239"/>
    </source>
</evidence>
<dbReference type="GO" id="GO:0005506">
    <property type="term" value="F:iron ion binding"/>
    <property type="evidence" value="ECO:0007669"/>
    <property type="project" value="InterPro"/>
</dbReference>
<dbReference type="GO" id="GO:0005789">
    <property type="term" value="C:endoplasmic reticulum membrane"/>
    <property type="evidence" value="ECO:0007669"/>
    <property type="project" value="UniProtKB-SubCell"/>
</dbReference>
<dbReference type="PANTHER" id="PTHR24289">
    <property type="entry name" value="STEROID 17-ALPHA-HYDROXYLASE/17,20 LYASE"/>
    <property type="match status" value="1"/>
</dbReference>
<keyword evidence="10 15" id="KW-0408">Iron</keyword>
<evidence type="ECO:0000256" key="1">
    <source>
        <dbReference type="ARBA" id="ARBA00001971"/>
    </source>
</evidence>
<evidence type="ECO:0000256" key="11">
    <source>
        <dbReference type="ARBA" id="ARBA00023033"/>
    </source>
</evidence>
<dbReference type="AlphaFoldDB" id="A0A6P3Q8C1"/>
<dbReference type="SUPFAM" id="SSF48264">
    <property type="entry name" value="Cytochrome P450"/>
    <property type="match status" value="1"/>
</dbReference>
<dbReference type="PROSITE" id="PS00086">
    <property type="entry name" value="CYTOCHROME_P450"/>
    <property type="match status" value="1"/>
</dbReference>
<evidence type="ECO:0000313" key="17">
    <source>
        <dbReference type="Proteomes" id="UP000515202"/>
    </source>
</evidence>
<reference evidence="18" key="1">
    <citation type="submission" date="2025-08" db="UniProtKB">
        <authorList>
            <consortium name="RefSeq"/>
        </authorList>
    </citation>
    <scope>IDENTIFICATION</scope>
    <source>
        <tissue evidence="18">Kidney</tissue>
    </source>
</reference>
<sequence>MSSAASPASMATSVSVDDLLLPISLSSQQTMLLLLLSVLAAVHAGQWLLRQRRRQPGSAPPGPFAWPLIGNAAALGPAPHLSFARLARRYGDVFQIRLGSCPVVVLNGERAIRQALVQQGIAFADRPPFASFRVVSGGRSLAFSQYSELWKAQRRVANSTMRAFSTRQLRSRRVLEGHLLGEARELVEVMVRGSAGGAFLDPRPLTVVAVANVMSAVCFGCRYSHDDPEFRELLSHNEEFGRTVAAGSLVDVLPWLQRFPNPVRTAFREFKQLNRNFSNFVLDKFLRHRESLQPGAAPRDMMDAFILSVGKQAAEGSSNHGARLDAEYVPSTVTDIFGASQDTLSTALQWLLILFTRYPEVQARLQAELDQIVGRDRLPCLDDQPNLPYVTAFLYEAMRYSSFMPVTIPHATTANTSVLGYHIPKDTVVFVNQWSVNHDPVKWPNPEDFDPTRFLDKDGFVNKDLASSVMIFSVGRRRCIGEELSKMQLFLFISILAHQCNFKANPDESSKLDFNYGLTIKPKSFKINVTLRESMELLDRAVQAREDCQ</sequence>
<evidence type="ECO:0000256" key="13">
    <source>
        <dbReference type="ARBA" id="ARBA00023136"/>
    </source>
</evidence>
<evidence type="ECO:0000313" key="18">
    <source>
        <dbReference type="RefSeq" id="XP_011359700.1"/>
    </source>
</evidence>
<dbReference type="InterPro" id="IPR017972">
    <property type="entry name" value="Cyt_P450_CS"/>
</dbReference>
<keyword evidence="13" id="KW-0472">Membrane</keyword>
<dbReference type="PANTHER" id="PTHR24289:SF16">
    <property type="entry name" value="CYTOCHROME P450 1B1"/>
    <property type="match status" value="1"/>
</dbReference>
<organism evidence="17 18">
    <name type="scientific">Pteropus vampyrus</name>
    <name type="common">Large flying fox</name>
    <dbReference type="NCBI Taxonomy" id="132908"/>
    <lineage>
        <taxon>Eukaryota</taxon>
        <taxon>Metazoa</taxon>
        <taxon>Chordata</taxon>
        <taxon>Craniata</taxon>
        <taxon>Vertebrata</taxon>
        <taxon>Euteleostomi</taxon>
        <taxon>Mammalia</taxon>
        <taxon>Eutheria</taxon>
        <taxon>Laurasiatheria</taxon>
        <taxon>Chiroptera</taxon>
        <taxon>Yinpterochiroptera</taxon>
        <taxon>Pteropodoidea</taxon>
        <taxon>Pteropodidae</taxon>
        <taxon>Pteropodinae</taxon>
        <taxon>Pteropus</taxon>
    </lineage>
</organism>
<feature type="binding site" description="axial binding residue" evidence="15">
    <location>
        <position position="479"/>
    </location>
    <ligand>
        <name>heme</name>
        <dbReference type="ChEBI" id="CHEBI:30413"/>
    </ligand>
    <ligandPart>
        <name>Fe</name>
        <dbReference type="ChEBI" id="CHEBI:18248"/>
    </ligandPart>
</feature>
<dbReference type="CDD" id="cd20675">
    <property type="entry name" value="CYP1B1-like"/>
    <property type="match status" value="1"/>
</dbReference>
<keyword evidence="5 15" id="KW-0349">Heme</keyword>
<dbReference type="PRINTS" id="PR00385">
    <property type="entry name" value="P450"/>
</dbReference>
<dbReference type="InterPro" id="IPR036396">
    <property type="entry name" value="Cyt_P450_sf"/>
</dbReference>
<dbReference type="InterPro" id="IPR002401">
    <property type="entry name" value="Cyt_P450_E_grp-I"/>
</dbReference>
<evidence type="ECO:0000256" key="3">
    <source>
        <dbReference type="ARBA" id="ARBA00004586"/>
    </source>
</evidence>
<keyword evidence="14" id="KW-0456">Lyase</keyword>
<keyword evidence="12" id="KW-0443">Lipid metabolism</keyword>